<accession>A0A376FXJ1</accession>
<evidence type="ECO:0000313" key="2">
    <source>
        <dbReference type="Proteomes" id="UP000254737"/>
    </source>
</evidence>
<dbReference type="Proteomes" id="UP000254737">
    <property type="component" value="Unassembled WGS sequence"/>
</dbReference>
<evidence type="ECO:0000313" key="1">
    <source>
        <dbReference type="EMBL" id="STD53059.1"/>
    </source>
</evidence>
<name>A0A376FXJ1_9FLAO</name>
<dbReference type="RefSeq" id="WP_114998227.1">
    <property type="nucleotide sequence ID" value="NZ_UFXS01000001.1"/>
</dbReference>
<reference evidence="1 2" key="1">
    <citation type="submission" date="2018-06" db="EMBL/GenBank/DDBJ databases">
        <authorList>
            <consortium name="Pathogen Informatics"/>
            <person name="Doyle S."/>
        </authorList>
    </citation>
    <scope>NUCLEOTIDE SEQUENCE [LARGE SCALE GENOMIC DNA]</scope>
    <source>
        <strain evidence="1 2">NCTC13456</strain>
    </source>
</reference>
<dbReference type="AlphaFoldDB" id="A0A376FXJ1"/>
<dbReference type="EMBL" id="UFXS01000001">
    <property type="protein sequence ID" value="STD53059.1"/>
    <property type="molecule type" value="Genomic_DNA"/>
</dbReference>
<proteinExistence type="predicted"/>
<gene>
    <name evidence="1" type="ORF">NCTC13456_00277</name>
</gene>
<protein>
    <submittedName>
        <fullName evidence="1">Uncharacterized protein</fullName>
    </submittedName>
</protein>
<organism evidence="1 2">
    <name type="scientific">Empedobacter falsenii</name>
    <dbReference type="NCBI Taxonomy" id="343874"/>
    <lineage>
        <taxon>Bacteria</taxon>
        <taxon>Pseudomonadati</taxon>
        <taxon>Bacteroidota</taxon>
        <taxon>Flavobacteriia</taxon>
        <taxon>Flavobacteriales</taxon>
        <taxon>Weeksellaceae</taxon>
        <taxon>Empedobacter</taxon>
    </lineage>
</organism>
<sequence>MTTEQIEQAWGEDLYNAFYKLINEKGWLVGNWADYLEENFSNWDKNYNDTNIKSILYSQMYNLNLDFLDDKESACRPIELSEVEFYSILSEKLNKSYEVVKSLSLIDFNDKDLVKIIGAANNFNHVNYSEKDAILPTIDAILKLKIIIHPDWQYIFHENSDDYKAIVEEINSGVTFFFYWKDNFLCWES</sequence>